<dbReference type="OrthoDB" id="9822892at2"/>
<dbReference type="AlphaFoldDB" id="A0A386ZEY8"/>
<gene>
    <name evidence="1" type="ORF">D7D52_22110</name>
</gene>
<dbReference type="EMBL" id="CP032568">
    <property type="protein sequence ID" value="AYF76086.1"/>
    <property type="molecule type" value="Genomic_DNA"/>
</dbReference>
<keyword evidence="2" id="KW-1185">Reference proteome</keyword>
<reference evidence="1 2" key="1">
    <citation type="submission" date="2018-09" db="EMBL/GenBank/DDBJ databases">
        <title>Nocardia yunnanensis sp. nov., an actinomycete isolated from a soil sample.</title>
        <authorList>
            <person name="Zhang J."/>
        </authorList>
    </citation>
    <scope>NUCLEOTIDE SEQUENCE [LARGE SCALE GENOMIC DNA]</scope>
    <source>
        <strain evidence="1 2">CFHS0054</strain>
    </source>
</reference>
<dbReference type="Proteomes" id="UP000267164">
    <property type="component" value="Chromosome"/>
</dbReference>
<protein>
    <submittedName>
        <fullName evidence="1">Uncharacterized protein</fullName>
    </submittedName>
</protein>
<evidence type="ECO:0000313" key="1">
    <source>
        <dbReference type="EMBL" id="AYF76086.1"/>
    </source>
</evidence>
<evidence type="ECO:0000313" key="2">
    <source>
        <dbReference type="Proteomes" id="UP000267164"/>
    </source>
</evidence>
<organism evidence="1 2">
    <name type="scientific">Nocardia yunnanensis</name>
    <dbReference type="NCBI Taxonomy" id="2382165"/>
    <lineage>
        <taxon>Bacteria</taxon>
        <taxon>Bacillati</taxon>
        <taxon>Actinomycetota</taxon>
        <taxon>Actinomycetes</taxon>
        <taxon>Mycobacteriales</taxon>
        <taxon>Nocardiaceae</taxon>
        <taxon>Nocardia</taxon>
    </lineage>
</organism>
<proteinExistence type="predicted"/>
<sequence>MKSNRGGRPRNINRDKLPIRMREEVKSLVIALKELLNESRLSDAEVCAYANLPLTGSQFHDRLHRLSGPPWEVCDAIVHAAATGLNTTVEQLRADLGPLLRPVYADLAALTGAPATGAPRSRAAAVDVGTHAGWLLELLGNARENDAVAGIDDRFGGDDTALAAVLIAVADIDPYAVGLLVDAITVTNRARAAALCETMIDLDEHKAATALKTCELSTEPEDSRADVVEHPALLVEHDPDLAAGRRIAALLAQKRETGRVVREIRARVEADARTYALETEETGPFRLPPKHQPYNPIARSTTSGVQFGSEAPQTRPPRPRCSLSFLRVVFGITMGDAVRGPQWLADLLLALYEAGEFIALSHCVTALFDLRKEYGKIVFRAASRVFENISTDAVLQILAGICTEAHLDHDLDGEALFDDLDAVLWALDDVDLVLVAQKVAKLSPSAEFSVGHFVEYLPNISSFWRKLVAGPDGYLAGVLLERALTDWMAWDRNNIAIEDFQPLRCIANALIDAAATDKPPRWPGNAAPVTTLIKRMLVDRPVVAVLLLLAVLLDQHPRMHGFLATLLDDADAHAGLVRTIGLVPTHNACLRLFERLSIDVPAYAGTLSAGIAETFPDHARHLLVEDLHGAPTFRDTLRKALLRRGS</sequence>
<name>A0A386ZEY8_9NOCA</name>
<dbReference type="KEGG" id="nyu:D7D52_22110"/>
<accession>A0A386ZEY8</accession>